<evidence type="ECO:0000313" key="5">
    <source>
        <dbReference type="EMBL" id="PCS04686.1"/>
    </source>
</evidence>
<evidence type="ECO:0000256" key="1">
    <source>
        <dbReference type="ARBA" id="ARBA00022555"/>
    </source>
</evidence>
<dbReference type="Pfam" id="PF14794">
    <property type="entry name" value="DUF4479"/>
    <property type="match status" value="1"/>
</dbReference>
<dbReference type="GO" id="GO:0000049">
    <property type="term" value="F:tRNA binding"/>
    <property type="evidence" value="ECO:0007669"/>
    <property type="project" value="UniProtKB-UniRule"/>
</dbReference>
<keyword evidence="8" id="KW-1185">Reference proteome</keyword>
<sequence>MIAIYNTHLNDVLMLITGDNQGEKLTATRHNNVAKVMREDNGQVVAWNFFDASTLFAITGNGQVDLSDADVATLNEAIKTAGFEDVLVPDHAPKFVVGEIVDLVPHPDSDHLNIAQVKISEDETIQIVAGAPNARLGLKTIVALPGAMMPSGALIFAGQLRGEDSFGMMASPRELALPNAPQKRGIIELAASEIPGTAFNPAKHWQK</sequence>
<dbReference type="InterPro" id="IPR027855">
    <property type="entry name" value="DUF4479"/>
</dbReference>
<dbReference type="Gene3D" id="3.30.1940.10">
    <property type="entry name" value="YtpR-like"/>
    <property type="match status" value="1"/>
</dbReference>
<dbReference type="STRING" id="1122154.SAMN02746068_00868"/>
<dbReference type="InterPro" id="IPR037154">
    <property type="entry name" value="YtpR-like_sf"/>
</dbReference>
<dbReference type="InterPro" id="IPR033714">
    <property type="entry name" value="tRNA_bind_bactPheRS"/>
</dbReference>
<protein>
    <submittedName>
        <fullName evidence="6">tRNA-binding protein</fullName>
    </submittedName>
</protein>
<dbReference type="RefSeq" id="WP_031366344.1">
    <property type="nucleotide sequence ID" value="NZ_FPKS01000004.1"/>
</dbReference>
<evidence type="ECO:0000313" key="8">
    <source>
        <dbReference type="Proteomes" id="UP000218979"/>
    </source>
</evidence>
<dbReference type="InterPro" id="IPR012340">
    <property type="entry name" value="NA-bd_OB-fold"/>
</dbReference>
<dbReference type="CDD" id="cd02796">
    <property type="entry name" value="tRNA_bind_bactPheRS"/>
    <property type="match status" value="1"/>
</dbReference>
<keyword evidence="1 3" id="KW-0820">tRNA-binding</keyword>
<dbReference type="Proteomes" id="UP000218979">
    <property type="component" value="Unassembled WGS sequence"/>
</dbReference>
<dbReference type="OrthoDB" id="9805455at2"/>
<dbReference type="AlphaFoldDB" id="A0A1K2HAN0"/>
<dbReference type="NCBIfam" id="NF045760">
    <property type="entry name" value="YtpR"/>
    <property type="match status" value="1"/>
</dbReference>
<dbReference type="InterPro" id="IPR002547">
    <property type="entry name" value="tRNA-bd_dom"/>
</dbReference>
<proteinExistence type="predicted"/>
<evidence type="ECO:0000313" key="6">
    <source>
        <dbReference type="EMBL" id="SFZ73585.1"/>
    </source>
</evidence>
<organism evidence="6 7">
    <name type="scientific">Pseudolactococcus chungangensis CAU 28 = DSM 22330</name>
    <dbReference type="NCBI Taxonomy" id="1122154"/>
    <lineage>
        <taxon>Bacteria</taxon>
        <taxon>Bacillati</taxon>
        <taxon>Bacillota</taxon>
        <taxon>Bacilli</taxon>
        <taxon>Lactobacillales</taxon>
        <taxon>Streptococcaceae</taxon>
        <taxon>Pseudolactococcus</taxon>
    </lineage>
</organism>
<keyword evidence="2 3" id="KW-0694">RNA-binding</keyword>
<dbReference type="Proteomes" id="UP000185655">
    <property type="component" value="Unassembled WGS sequence"/>
</dbReference>
<evidence type="ECO:0000256" key="2">
    <source>
        <dbReference type="ARBA" id="ARBA00022884"/>
    </source>
</evidence>
<evidence type="ECO:0000313" key="7">
    <source>
        <dbReference type="Proteomes" id="UP000185655"/>
    </source>
</evidence>
<evidence type="ECO:0000259" key="4">
    <source>
        <dbReference type="PROSITE" id="PS50886"/>
    </source>
</evidence>
<evidence type="ECO:0000256" key="3">
    <source>
        <dbReference type="PROSITE-ProRule" id="PRU00209"/>
    </source>
</evidence>
<dbReference type="PROSITE" id="PS50886">
    <property type="entry name" value="TRBD"/>
    <property type="match status" value="1"/>
</dbReference>
<gene>
    <name evidence="5" type="ORF">RR45_GL000005</name>
    <name evidence="6" type="ORF">SAMN02746068_00868</name>
</gene>
<reference evidence="5 8" key="1">
    <citation type="submission" date="2014-12" db="EMBL/GenBank/DDBJ databases">
        <title>Draft genome sequences of 10 type strains of Lactococcus.</title>
        <authorList>
            <person name="Sun Z."/>
            <person name="Zhong Z."/>
            <person name="Liu W."/>
            <person name="Zhang W."/>
            <person name="Zhang H."/>
        </authorList>
    </citation>
    <scope>NUCLEOTIDE SEQUENCE [LARGE SCALE GENOMIC DNA]</scope>
    <source>
        <strain evidence="5 8">DSM 22330</strain>
    </source>
</reference>
<reference evidence="6 7" key="2">
    <citation type="submission" date="2016-11" db="EMBL/GenBank/DDBJ databases">
        <authorList>
            <person name="Jaros S."/>
            <person name="Januszkiewicz K."/>
            <person name="Wedrychowicz H."/>
        </authorList>
    </citation>
    <scope>NUCLEOTIDE SEQUENCE [LARGE SCALE GENOMIC DNA]</scope>
    <source>
        <strain evidence="6 7">DSM 22330</strain>
    </source>
</reference>
<dbReference type="EMBL" id="FPKS01000004">
    <property type="protein sequence ID" value="SFZ73585.1"/>
    <property type="molecule type" value="Genomic_DNA"/>
</dbReference>
<dbReference type="Gene3D" id="2.40.50.140">
    <property type="entry name" value="Nucleic acid-binding proteins"/>
    <property type="match status" value="1"/>
</dbReference>
<dbReference type="Pfam" id="PF01588">
    <property type="entry name" value="tRNA_bind"/>
    <property type="match status" value="1"/>
</dbReference>
<accession>A0A1K2HAN0</accession>
<feature type="domain" description="TRNA-binding" evidence="4">
    <location>
        <begin position="89"/>
        <end position="200"/>
    </location>
</feature>
<dbReference type="EMBL" id="JXJT01000001">
    <property type="protein sequence ID" value="PCS04686.1"/>
    <property type="molecule type" value="Genomic_DNA"/>
</dbReference>
<dbReference type="SUPFAM" id="SSF50249">
    <property type="entry name" value="Nucleic acid-binding proteins"/>
    <property type="match status" value="1"/>
</dbReference>
<name>A0A1K2HAN0_9LACT</name>